<dbReference type="Proteomes" id="UP000260991">
    <property type="component" value="Unassembled WGS sequence"/>
</dbReference>
<reference evidence="1 2" key="1">
    <citation type="submission" date="2018-08" db="EMBL/GenBank/DDBJ databases">
        <title>A genome reference for cultivated species of the human gut microbiota.</title>
        <authorList>
            <person name="Zou Y."/>
            <person name="Xue W."/>
            <person name="Luo G."/>
        </authorList>
    </citation>
    <scope>NUCLEOTIDE SEQUENCE [LARGE SCALE GENOMIC DNA]</scope>
    <source>
        <strain evidence="1 2">AF32-8AC</strain>
    </source>
</reference>
<name>A0A3E2U4P9_9FIRM</name>
<organism evidence="1 2">
    <name type="scientific">Faecalibacterium prausnitzii</name>
    <dbReference type="NCBI Taxonomy" id="853"/>
    <lineage>
        <taxon>Bacteria</taxon>
        <taxon>Bacillati</taxon>
        <taxon>Bacillota</taxon>
        <taxon>Clostridia</taxon>
        <taxon>Eubacteriales</taxon>
        <taxon>Oscillospiraceae</taxon>
        <taxon>Faecalibacterium</taxon>
    </lineage>
</organism>
<sequence length="114" mass="12584">MGSSCTGRACSSSRSGVFFSSSICVPPLFCLRRTQPHQRKKRRSCAADPGPHCPSARAKLRLFCTTAGQWILRCSAYKKGERSTFRGRSGRIIPSSSTMIRVHCPAFTSTNSFY</sequence>
<accession>A0A3E2U4P9</accession>
<comment type="caution">
    <text evidence="1">The sequence shown here is derived from an EMBL/GenBank/DDBJ whole genome shotgun (WGS) entry which is preliminary data.</text>
</comment>
<evidence type="ECO:0000313" key="2">
    <source>
        <dbReference type="Proteomes" id="UP000260991"/>
    </source>
</evidence>
<dbReference type="EMBL" id="QVER01000009">
    <property type="protein sequence ID" value="RGB91145.1"/>
    <property type="molecule type" value="Genomic_DNA"/>
</dbReference>
<proteinExistence type="predicted"/>
<evidence type="ECO:0000313" key="1">
    <source>
        <dbReference type="EMBL" id="RGB91145.1"/>
    </source>
</evidence>
<dbReference type="AlphaFoldDB" id="A0A3E2U4P9"/>
<protein>
    <submittedName>
        <fullName evidence="1">Uncharacterized protein</fullName>
    </submittedName>
</protein>
<gene>
    <name evidence="1" type="ORF">DWZ46_08650</name>
</gene>